<dbReference type="EMBL" id="MFGX01000081">
    <property type="protein sequence ID" value="OGF54448.1"/>
    <property type="molecule type" value="Genomic_DNA"/>
</dbReference>
<gene>
    <name evidence="1" type="ORF">A2Z21_07060</name>
</gene>
<proteinExistence type="predicted"/>
<dbReference type="Proteomes" id="UP000179157">
    <property type="component" value="Unassembled WGS sequence"/>
</dbReference>
<evidence type="ECO:0000313" key="2">
    <source>
        <dbReference type="Proteomes" id="UP000179157"/>
    </source>
</evidence>
<name>A0A1F5UTG7_FRAXR</name>
<organism evidence="1 2">
    <name type="scientific">Fraserbacteria sp. (strain RBG_16_55_9)</name>
    <dbReference type="NCBI Taxonomy" id="1817864"/>
    <lineage>
        <taxon>Bacteria</taxon>
        <taxon>Candidatus Fraseribacteriota</taxon>
    </lineage>
</organism>
<sequence>MKKLSTVERISKERIVSVAILAIVLVGKAITVSAGASQTPYRVEIFMLTAEDGVTTDGFATGIRFYPSGDQDSQKVTELTARLTEALHERITEFVSLELVRVKNGNPTQALLFVARFTEQVSLEQIAKAVTPVFEEFARAQIRVGFGNGSLAKLTEE</sequence>
<protein>
    <submittedName>
        <fullName evidence="1">Uncharacterized protein</fullName>
    </submittedName>
</protein>
<reference evidence="1 2" key="1">
    <citation type="journal article" date="2016" name="Nat. Commun.">
        <title>Thousands of microbial genomes shed light on interconnected biogeochemical processes in an aquifer system.</title>
        <authorList>
            <person name="Anantharaman K."/>
            <person name="Brown C.T."/>
            <person name="Hug L.A."/>
            <person name="Sharon I."/>
            <person name="Castelle C.J."/>
            <person name="Probst A.J."/>
            <person name="Thomas B.C."/>
            <person name="Singh A."/>
            <person name="Wilkins M.J."/>
            <person name="Karaoz U."/>
            <person name="Brodie E.L."/>
            <person name="Williams K.H."/>
            <person name="Hubbard S.S."/>
            <person name="Banfield J.F."/>
        </authorList>
    </citation>
    <scope>NUCLEOTIDE SEQUENCE [LARGE SCALE GENOMIC DNA]</scope>
    <source>
        <strain evidence="2">RBG_16_55_9</strain>
    </source>
</reference>
<accession>A0A1F5UTG7</accession>
<dbReference type="AlphaFoldDB" id="A0A1F5UTG7"/>
<evidence type="ECO:0000313" key="1">
    <source>
        <dbReference type="EMBL" id="OGF54448.1"/>
    </source>
</evidence>
<comment type="caution">
    <text evidence="1">The sequence shown here is derived from an EMBL/GenBank/DDBJ whole genome shotgun (WGS) entry which is preliminary data.</text>
</comment>